<gene>
    <name evidence="2" type="ordered locus">HCH_03777</name>
</gene>
<dbReference type="Proteomes" id="UP000000238">
    <property type="component" value="Chromosome"/>
</dbReference>
<name>Q2SFR5_HAHCH</name>
<dbReference type="STRING" id="349521.HCH_03777"/>
<dbReference type="HOGENOM" id="CLU_579731_0_0_6"/>
<evidence type="ECO:0000259" key="1">
    <source>
        <dbReference type="Pfam" id="PF03527"/>
    </source>
</evidence>
<proteinExistence type="predicted"/>
<dbReference type="InterPro" id="IPR001826">
    <property type="entry name" value="RHS"/>
</dbReference>
<dbReference type="Pfam" id="PF03527">
    <property type="entry name" value="RHS"/>
    <property type="match status" value="1"/>
</dbReference>
<dbReference type="EMBL" id="CP000155">
    <property type="protein sequence ID" value="ABC30509.1"/>
    <property type="molecule type" value="Genomic_DNA"/>
</dbReference>
<dbReference type="eggNOG" id="COG3209">
    <property type="taxonomic scope" value="Bacteria"/>
</dbReference>
<feature type="domain" description="RHS protein conserved region" evidence="1">
    <location>
        <begin position="32"/>
        <end position="66"/>
    </location>
</feature>
<dbReference type="NCBIfam" id="TIGR03696">
    <property type="entry name" value="Rhs_assc_core"/>
    <property type="match status" value="1"/>
</dbReference>
<dbReference type="Gene3D" id="2.180.10.10">
    <property type="entry name" value="RHS repeat-associated core"/>
    <property type="match status" value="1"/>
</dbReference>
<dbReference type="PANTHER" id="PTHR32305">
    <property type="match status" value="1"/>
</dbReference>
<dbReference type="KEGG" id="hch:HCH_03777"/>
<keyword evidence="3" id="KW-1185">Reference proteome</keyword>
<evidence type="ECO:0000313" key="3">
    <source>
        <dbReference type="Proteomes" id="UP000000238"/>
    </source>
</evidence>
<dbReference type="PRINTS" id="PR00394">
    <property type="entry name" value="RHSPROTEIN"/>
</dbReference>
<dbReference type="PANTHER" id="PTHR32305:SF15">
    <property type="entry name" value="PROTEIN RHSA-RELATED"/>
    <property type="match status" value="1"/>
</dbReference>
<accession>Q2SFR5</accession>
<evidence type="ECO:0000313" key="2">
    <source>
        <dbReference type="EMBL" id="ABC30509.1"/>
    </source>
</evidence>
<dbReference type="AlphaFoldDB" id="Q2SFR5"/>
<reference evidence="2 3" key="1">
    <citation type="journal article" date="2005" name="Nucleic Acids Res.">
        <title>Genomic blueprint of Hahella chejuensis, a marine microbe producing an algicidal agent.</title>
        <authorList>
            <person name="Jeong H."/>
            <person name="Yim J.H."/>
            <person name="Lee C."/>
            <person name="Choi S.-H."/>
            <person name="Park Y.K."/>
            <person name="Yoon S.H."/>
            <person name="Hur C.-G."/>
            <person name="Kang H.-Y."/>
            <person name="Kim D."/>
            <person name="Lee H.H."/>
            <person name="Park K.H."/>
            <person name="Park S.-H."/>
            <person name="Park H.-S."/>
            <person name="Lee H.K."/>
            <person name="Oh T.K."/>
            <person name="Kim J.F."/>
        </authorList>
    </citation>
    <scope>NUCLEOTIDE SEQUENCE [LARGE SCALE GENOMIC DNA]</scope>
    <source>
        <strain evidence="2 3">KCTC 2396</strain>
    </source>
</reference>
<dbReference type="InterPro" id="IPR022385">
    <property type="entry name" value="Rhs_assc_core"/>
</dbReference>
<dbReference type="InterPro" id="IPR050708">
    <property type="entry name" value="T6SS_VgrG/RHS"/>
</dbReference>
<sequence length="471" mass="54291">MLLSEQRNHLNKVYVYEPSSFRPLAFIQDKQVYHFHLDHLGTPQEMTNAEGEVVWSARYKAYGNLALKDVEDVQNPLRFQGQYYDEETGLHYNRRRYYDPSAARFINQDPVGLLGGDNNYQYALNPTGWVDPYGLTAKPGDCPKAEAVQPTAESSLPGGQCADVEIFYRAVCDKEWERMQKENNIVPRGVDYFVTQDKSYPLYLMYKSKPKTQKKYDHLIKLEVPAGTRSLLEEHGARAPNQPELSKFSSLPEFTNALSEKEKYIHLKSERGSLNYGLSPETKELFKPIKMTKIDSKKKNMNKLEFKNQIASCSFDDLRDISSPPQEVISSLIDSAIHDRNWGLVARLFYFCRENPKQIYMKYFCDILDNYKEEFHPEAVVDLISDLVEEPINDELLVQATTSLLNYIPYELNGDFNFNINIKCIDCLHWIATLDRPAGRIAKEGLIAAKNINNRVIREEVCDALNMLDEM</sequence>
<organism evidence="2 3">
    <name type="scientific">Hahella chejuensis (strain KCTC 2396)</name>
    <dbReference type="NCBI Taxonomy" id="349521"/>
    <lineage>
        <taxon>Bacteria</taxon>
        <taxon>Pseudomonadati</taxon>
        <taxon>Pseudomonadota</taxon>
        <taxon>Gammaproteobacteria</taxon>
        <taxon>Oceanospirillales</taxon>
        <taxon>Hahellaceae</taxon>
        <taxon>Hahella</taxon>
    </lineage>
</organism>
<protein>
    <submittedName>
        <fullName evidence="2">Rhs family protein</fullName>
    </submittedName>
</protein>